<dbReference type="OrthoDB" id="1933717at2759"/>
<reference evidence="3" key="1">
    <citation type="journal article" date="2021" name="Nat. Commun.">
        <title>Genetic determinants of endophytism in the Arabidopsis root mycobiome.</title>
        <authorList>
            <person name="Mesny F."/>
            <person name="Miyauchi S."/>
            <person name="Thiergart T."/>
            <person name="Pickel B."/>
            <person name="Atanasova L."/>
            <person name="Karlsson M."/>
            <person name="Huettel B."/>
            <person name="Barry K.W."/>
            <person name="Haridas S."/>
            <person name="Chen C."/>
            <person name="Bauer D."/>
            <person name="Andreopoulos W."/>
            <person name="Pangilinan J."/>
            <person name="LaButti K."/>
            <person name="Riley R."/>
            <person name="Lipzen A."/>
            <person name="Clum A."/>
            <person name="Drula E."/>
            <person name="Henrissat B."/>
            <person name="Kohler A."/>
            <person name="Grigoriev I.V."/>
            <person name="Martin F.M."/>
            <person name="Hacquard S."/>
        </authorList>
    </citation>
    <scope>NUCLEOTIDE SEQUENCE</scope>
    <source>
        <strain evidence="3">MPI-SDFR-AT-0068</strain>
    </source>
</reference>
<dbReference type="Pfam" id="PF00106">
    <property type="entry name" value="adh_short"/>
    <property type="match status" value="1"/>
</dbReference>
<dbReference type="InterPro" id="IPR036291">
    <property type="entry name" value="NAD(P)-bd_dom_sf"/>
</dbReference>
<accession>A0A8K0WHB4</accession>
<sequence>MPPVKTLHKKSYPAISPLRPELSTKGKNALVTGGGSGIGVSIAKSFAQSGITNLALLGRTEKTLLDNKTYIEKNYPETKVWTYAVNIVDAESTRSVLETYTAAINGKIDVLVANAGYMPKTEHIDVADAEDWWLTFEINVKGNFNLLRAFHPLAAPEATVIHISTSAMYTEFMHGFSAYRGSKMASYKMYEWYAKENPDKVVIQFHPGLILDTAITRPIVNVIKEYKLIPEDVSLPSDFAVWAASDEAKFLNGRMVECMWDVDELKAAKEQLDASWEKFTVGLVV</sequence>
<dbReference type="SUPFAM" id="SSF51735">
    <property type="entry name" value="NAD(P)-binding Rossmann-fold domains"/>
    <property type="match status" value="1"/>
</dbReference>
<keyword evidence="4" id="KW-1185">Reference proteome</keyword>
<dbReference type="InterPro" id="IPR002347">
    <property type="entry name" value="SDR_fam"/>
</dbReference>
<dbReference type="CDD" id="cd05233">
    <property type="entry name" value="SDR_c"/>
    <property type="match status" value="1"/>
</dbReference>
<dbReference type="Gene3D" id="3.40.50.720">
    <property type="entry name" value="NAD(P)-binding Rossmann-like Domain"/>
    <property type="match status" value="1"/>
</dbReference>
<name>A0A8K0WHB4_9HYPO</name>
<comment type="caution">
    <text evidence="3">The sequence shown here is derived from an EMBL/GenBank/DDBJ whole genome shotgun (WGS) entry which is preliminary data.</text>
</comment>
<dbReference type="PANTHER" id="PTHR42901">
    <property type="entry name" value="ALCOHOL DEHYDROGENASE"/>
    <property type="match status" value="1"/>
</dbReference>
<dbReference type="GO" id="GO:0016491">
    <property type="term" value="F:oxidoreductase activity"/>
    <property type="evidence" value="ECO:0007669"/>
    <property type="project" value="UniProtKB-KW"/>
</dbReference>
<evidence type="ECO:0000313" key="3">
    <source>
        <dbReference type="EMBL" id="KAH7262961.1"/>
    </source>
</evidence>
<evidence type="ECO:0000313" key="4">
    <source>
        <dbReference type="Proteomes" id="UP000813427"/>
    </source>
</evidence>
<protein>
    <submittedName>
        <fullName evidence="3">Uncharacterized protein</fullName>
    </submittedName>
</protein>
<dbReference type="PANTHER" id="PTHR42901:SF1">
    <property type="entry name" value="ALCOHOL DEHYDROGENASE"/>
    <property type="match status" value="1"/>
</dbReference>
<keyword evidence="2" id="KW-0560">Oxidoreductase</keyword>
<gene>
    <name evidence="3" type="ORF">BKA59DRAFT_519917</name>
</gene>
<dbReference type="EMBL" id="JAGPXF010000001">
    <property type="protein sequence ID" value="KAH7262961.1"/>
    <property type="molecule type" value="Genomic_DNA"/>
</dbReference>
<dbReference type="PRINTS" id="PR00081">
    <property type="entry name" value="GDHRDH"/>
</dbReference>
<dbReference type="Proteomes" id="UP000813427">
    <property type="component" value="Unassembled WGS sequence"/>
</dbReference>
<proteinExistence type="inferred from homology"/>
<evidence type="ECO:0000256" key="2">
    <source>
        <dbReference type="ARBA" id="ARBA00023002"/>
    </source>
</evidence>
<dbReference type="AlphaFoldDB" id="A0A8K0WHB4"/>
<organism evidence="3 4">
    <name type="scientific">Fusarium tricinctum</name>
    <dbReference type="NCBI Taxonomy" id="61284"/>
    <lineage>
        <taxon>Eukaryota</taxon>
        <taxon>Fungi</taxon>
        <taxon>Dikarya</taxon>
        <taxon>Ascomycota</taxon>
        <taxon>Pezizomycotina</taxon>
        <taxon>Sordariomycetes</taxon>
        <taxon>Hypocreomycetidae</taxon>
        <taxon>Hypocreales</taxon>
        <taxon>Nectriaceae</taxon>
        <taxon>Fusarium</taxon>
        <taxon>Fusarium tricinctum species complex</taxon>
    </lineage>
</organism>
<evidence type="ECO:0000256" key="1">
    <source>
        <dbReference type="ARBA" id="ARBA00006484"/>
    </source>
</evidence>
<comment type="similarity">
    <text evidence="1">Belongs to the short-chain dehydrogenases/reductases (SDR) family.</text>
</comment>